<protein>
    <submittedName>
        <fullName evidence="2">Uncharacterized protein</fullName>
    </submittedName>
</protein>
<accession>A0A2S6IL23</accession>
<comment type="caution">
    <text evidence="2">The sequence shown here is derived from an EMBL/GenBank/DDBJ whole genome shotgun (WGS) entry which is preliminary data.</text>
</comment>
<dbReference type="Proteomes" id="UP000239002">
    <property type="component" value="Unassembled WGS sequence"/>
</dbReference>
<name>A0A2S6IL23_9FLAO</name>
<keyword evidence="3" id="KW-1185">Reference proteome</keyword>
<evidence type="ECO:0000313" key="2">
    <source>
        <dbReference type="EMBL" id="PPK94871.1"/>
    </source>
</evidence>
<keyword evidence="1" id="KW-0472">Membrane</keyword>
<feature type="transmembrane region" description="Helical" evidence="1">
    <location>
        <begin position="92"/>
        <end position="112"/>
    </location>
</feature>
<proteinExistence type="predicted"/>
<keyword evidence="1" id="KW-1133">Transmembrane helix</keyword>
<keyword evidence="1" id="KW-0812">Transmembrane</keyword>
<evidence type="ECO:0000256" key="1">
    <source>
        <dbReference type="SAM" id="Phobius"/>
    </source>
</evidence>
<sequence>MFSAACTEQTVIKINDDSFHTLKSLINKDQYAGGVKSNGFEFRARRFPNNIEISVNESDDGTYIIVADFLFPFAYYAFLLITVGIFNYVFSYYFWTVIGISTFVILIVNNLISWSRQKHVDYFLMNYFKNKRGYSKSSANPNRY</sequence>
<gene>
    <name evidence="2" type="ORF">LY01_01624</name>
</gene>
<dbReference type="EMBL" id="PTJE01000003">
    <property type="protein sequence ID" value="PPK94871.1"/>
    <property type="molecule type" value="Genomic_DNA"/>
</dbReference>
<evidence type="ECO:0000313" key="3">
    <source>
        <dbReference type="Proteomes" id="UP000239002"/>
    </source>
</evidence>
<reference evidence="2 3" key="1">
    <citation type="submission" date="2018-02" db="EMBL/GenBank/DDBJ databases">
        <title>Genomic Encyclopedia of Archaeal and Bacterial Type Strains, Phase II (KMG-II): from individual species to whole genera.</title>
        <authorList>
            <person name="Goeker M."/>
        </authorList>
    </citation>
    <scope>NUCLEOTIDE SEQUENCE [LARGE SCALE GENOMIC DNA]</scope>
    <source>
        <strain evidence="2 3">DSM 16809</strain>
    </source>
</reference>
<organism evidence="2 3">
    <name type="scientific">Nonlabens xylanidelens</name>
    <dbReference type="NCBI Taxonomy" id="191564"/>
    <lineage>
        <taxon>Bacteria</taxon>
        <taxon>Pseudomonadati</taxon>
        <taxon>Bacteroidota</taxon>
        <taxon>Flavobacteriia</taxon>
        <taxon>Flavobacteriales</taxon>
        <taxon>Flavobacteriaceae</taxon>
        <taxon>Nonlabens</taxon>
    </lineage>
</organism>
<feature type="transmembrane region" description="Helical" evidence="1">
    <location>
        <begin position="63"/>
        <end position="86"/>
    </location>
</feature>
<dbReference type="AlphaFoldDB" id="A0A2S6IL23"/>